<sequence length="299" mass="33647">MYRIEGKYGRAPIRSLKALEVSQLDLDGRIKRYLVSRKPDISNDVCKALELRASRDLNAANLFSRIQVATCLERDLKIHFAENGTHSVFFVTLISELHAVKVREQNGYDLVAHRKWIASLLKGCDYVGVIEPAYYPEAAFVAPREDWISWHAHVIVWNNGAPAMKKLKDTVNQIEVAFRPDGSAFHYRKAQHAEIEAEVAYMFKSPRSEYRTYNASPVAEDSQAPARSRQTTISGIKQNKREIRTGKLLAVLSALSDKSIKSITVAGGAGKAIRKHSLKAARQALVDEHAKRKRLLLNL</sequence>
<dbReference type="Proteomes" id="UP000191812">
    <property type="component" value="Unassembled WGS sequence"/>
</dbReference>
<dbReference type="EMBL" id="FBWH01000017">
    <property type="protein sequence ID" value="CUX24128.1"/>
    <property type="molecule type" value="Genomic_DNA"/>
</dbReference>
<keyword evidence="2" id="KW-1185">Reference proteome</keyword>
<accession>A0ABP2BF22</accession>
<evidence type="ECO:0008006" key="3">
    <source>
        <dbReference type="Google" id="ProtNLM"/>
    </source>
</evidence>
<evidence type="ECO:0000313" key="1">
    <source>
        <dbReference type="EMBL" id="CUX24128.1"/>
    </source>
</evidence>
<name>A0ABP2BF22_9HYPH</name>
<proteinExistence type="predicted"/>
<organism evidence="1 2">
    <name type="scientific">Agrobacterium genomosp. 13 str. CFBP 6927</name>
    <dbReference type="NCBI Taxonomy" id="1183428"/>
    <lineage>
        <taxon>Bacteria</taxon>
        <taxon>Pseudomonadati</taxon>
        <taxon>Pseudomonadota</taxon>
        <taxon>Alphaproteobacteria</taxon>
        <taxon>Hyphomicrobiales</taxon>
        <taxon>Rhizobiaceae</taxon>
        <taxon>Rhizobium/Agrobacterium group</taxon>
        <taxon>Agrobacterium</taxon>
        <taxon>Agrobacterium tumefaciens complex</taxon>
    </lineage>
</organism>
<comment type="caution">
    <text evidence="1">The sequence shown here is derived from an EMBL/GenBank/DDBJ whole genome shotgun (WGS) entry which is preliminary data.</text>
</comment>
<protein>
    <recommendedName>
        <fullName evidence="3">Replication protein</fullName>
    </recommendedName>
</protein>
<reference evidence="1 2" key="1">
    <citation type="submission" date="2016-01" db="EMBL/GenBank/DDBJ databases">
        <authorList>
            <person name="Regsiter A."/>
            <person name="william w."/>
        </authorList>
    </citation>
    <scope>NUCLEOTIDE SEQUENCE [LARGE SCALE GENOMIC DNA]</scope>
    <source>
        <strain evidence="1 2">CFBP 6927</strain>
    </source>
</reference>
<dbReference type="RefSeq" id="WP_139786044.1">
    <property type="nucleotide sequence ID" value="NZ_LT009756.1"/>
</dbReference>
<evidence type="ECO:0000313" key="2">
    <source>
        <dbReference type="Proteomes" id="UP000191812"/>
    </source>
</evidence>
<gene>
    <name evidence="1" type="ORF">AGR13a_Cc240025</name>
</gene>